<dbReference type="Pfam" id="PF00689">
    <property type="entry name" value="Cation_ATPase_C"/>
    <property type="match status" value="1"/>
</dbReference>
<feature type="compositionally biased region" description="Basic and acidic residues" evidence="4">
    <location>
        <begin position="165"/>
        <end position="182"/>
    </location>
</feature>
<dbReference type="GO" id="GO:0012505">
    <property type="term" value="C:endomembrane system"/>
    <property type="evidence" value="ECO:0007669"/>
    <property type="project" value="UniProtKB-SubCell"/>
</dbReference>
<feature type="domain" description="Cation-transporting P-type ATPase C-terminal" evidence="6">
    <location>
        <begin position="2"/>
        <end position="139"/>
    </location>
</feature>
<dbReference type="Gene3D" id="1.20.1110.10">
    <property type="entry name" value="Calcium-transporting ATPase, transmembrane domain"/>
    <property type="match status" value="1"/>
</dbReference>
<keyword evidence="5" id="KW-0472">Membrane</keyword>
<dbReference type="Proteomes" id="UP000012065">
    <property type="component" value="Unassembled WGS sequence"/>
</dbReference>
<evidence type="ECO:0000256" key="1">
    <source>
        <dbReference type="ARBA" id="ARBA00004127"/>
    </source>
</evidence>
<keyword evidence="2" id="KW-0479">Metal-binding</keyword>
<dbReference type="InterPro" id="IPR023298">
    <property type="entry name" value="ATPase_P-typ_TM_dom_sf"/>
</dbReference>
<dbReference type="PANTHER" id="PTHR24093:SF369">
    <property type="entry name" value="CALCIUM-TRANSPORTING ATPASE"/>
    <property type="match status" value="1"/>
</dbReference>
<organism evidence="7 8">
    <name type="scientific">Thanatephorus cucumeris (strain AG1-IB / isolate 7/3/14)</name>
    <name type="common">Lettuce bottom rot fungus</name>
    <name type="synonym">Rhizoctonia solani</name>
    <dbReference type="NCBI Taxonomy" id="1108050"/>
    <lineage>
        <taxon>Eukaryota</taxon>
        <taxon>Fungi</taxon>
        <taxon>Dikarya</taxon>
        <taxon>Basidiomycota</taxon>
        <taxon>Agaricomycotina</taxon>
        <taxon>Agaricomycetes</taxon>
        <taxon>Cantharellales</taxon>
        <taxon>Ceratobasidiaceae</taxon>
        <taxon>Rhizoctonia</taxon>
        <taxon>Rhizoctonia solani AG-1</taxon>
    </lineage>
</organism>
<proteinExistence type="predicted"/>
<evidence type="ECO:0000313" key="8">
    <source>
        <dbReference type="Proteomes" id="UP000012065"/>
    </source>
</evidence>
<evidence type="ECO:0000256" key="3">
    <source>
        <dbReference type="ARBA" id="ARBA00022842"/>
    </source>
</evidence>
<dbReference type="GO" id="GO:0046872">
    <property type="term" value="F:metal ion binding"/>
    <property type="evidence" value="ECO:0007669"/>
    <property type="project" value="UniProtKB-KW"/>
</dbReference>
<dbReference type="AlphaFoldDB" id="M5C350"/>
<dbReference type="SUPFAM" id="SSF81665">
    <property type="entry name" value="Calcium ATPase, transmembrane domain M"/>
    <property type="match status" value="1"/>
</dbReference>
<feature type="region of interest" description="Disordered" evidence="4">
    <location>
        <begin position="162"/>
        <end position="186"/>
    </location>
</feature>
<evidence type="ECO:0000259" key="6">
    <source>
        <dbReference type="Pfam" id="PF00689"/>
    </source>
</evidence>
<sequence length="297" mass="33216">MPDRKTAPLFSVDMGKMIIGQSIYQTFIVLLFHFAGPGFWNYHTDKEHAELSTMVFNTFVFCQIFNSVNCRSLSSDKNIFRGLTKNLYFIGITLIEVLIQILIVFFGGAAFQVTSMNGRDWGMSIALGFVSIPLGFLIRCIPNGPVERVFIALRIMRDPSAPPKLTKEEKKAEEERRREEKQSWNPAINQVRDRLQTFSSVRGARMRASSFVSKSRSQRGSISEAGDIGVFPSLMTMVPTLVVSSVGAGWAPKPGKLEDPAGSDPSKSSSALWRGQFQIHPDTKPDDIVHKWGKEHV</sequence>
<keyword evidence="5" id="KW-0812">Transmembrane</keyword>
<reference evidence="7 8" key="1">
    <citation type="journal article" date="2013" name="J. Biotechnol.">
        <title>Establishment and interpretation of the genome sequence of the phytopathogenic fungus Rhizoctonia solani AG1-IB isolate 7/3/14.</title>
        <authorList>
            <person name="Wibberg D.W."/>
            <person name="Jelonek L.J."/>
            <person name="Rupp O.R."/>
            <person name="Hennig M.H."/>
            <person name="Eikmeyer F.E."/>
            <person name="Goesmann A.G."/>
            <person name="Hartmann A.H."/>
            <person name="Borriss R.B."/>
            <person name="Grosch R.G."/>
            <person name="Puehler A.P."/>
            <person name="Schlueter A.S."/>
        </authorList>
    </citation>
    <scope>NUCLEOTIDE SEQUENCE [LARGE SCALE GENOMIC DNA]</scope>
    <source>
        <strain evidence="8">AG1-IB / isolate 7/3/14</strain>
    </source>
</reference>
<feature type="transmembrane region" description="Helical" evidence="5">
    <location>
        <begin position="121"/>
        <end position="141"/>
    </location>
</feature>
<protein>
    <recommendedName>
        <fullName evidence="6">Cation-transporting P-type ATPase C-terminal domain-containing protein</fullName>
    </recommendedName>
</protein>
<accession>M5C350</accession>
<dbReference type="EMBL" id="CAOJ01006257">
    <property type="protein sequence ID" value="CCO30312.1"/>
    <property type="molecule type" value="Genomic_DNA"/>
</dbReference>
<dbReference type="HOGENOM" id="CLU_066572_1_0_1"/>
<evidence type="ECO:0000256" key="5">
    <source>
        <dbReference type="SAM" id="Phobius"/>
    </source>
</evidence>
<dbReference type="GO" id="GO:0005886">
    <property type="term" value="C:plasma membrane"/>
    <property type="evidence" value="ECO:0007669"/>
    <property type="project" value="TreeGrafter"/>
</dbReference>
<keyword evidence="5" id="KW-1133">Transmembrane helix</keyword>
<evidence type="ECO:0000313" key="7">
    <source>
        <dbReference type="EMBL" id="CCO30312.1"/>
    </source>
</evidence>
<feature type="transmembrane region" description="Helical" evidence="5">
    <location>
        <begin position="23"/>
        <end position="42"/>
    </location>
</feature>
<gene>
    <name evidence="7" type="ORF">BN14_04339</name>
</gene>
<feature type="region of interest" description="Disordered" evidence="4">
    <location>
        <begin position="253"/>
        <end position="297"/>
    </location>
</feature>
<comment type="caution">
    <text evidence="7">The sequence shown here is derived from an EMBL/GenBank/DDBJ whole genome shotgun (WGS) entry which is preliminary data.</text>
</comment>
<feature type="compositionally biased region" description="Basic and acidic residues" evidence="4">
    <location>
        <begin position="281"/>
        <end position="297"/>
    </location>
</feature>
<comment type="subcellular location">
    <subcellularLocation>
        <location evidence="1">Endomembrane system</location>
        <topology evidence="1">Multi-pass membrane protein</topology>
    </subcellularLocation>
</comment>
<evidence type="ECO:0000256" key="2">
    <source>
        <dbReference type="ARBA" id="ARBA00022723"/>
    </source>
</evidence>
<name>M5C350_THACB</name>
<dbReference type="PANTHER" id="PTHR24093">
    <property type="entry name" value="CATION TRANSPORTING ATPASE"/>
    <property type="match status" value="1"/>
</dbReference>
<feature type="transmembrane region" description="Helical" evidence="5">
    <location>
        <begin position="86"/>
        <end position="109"/>
    </location>
</feature>
<evidence type="ECO:0000256" key="4">
    <source>
        <dbReference type="SAM" id="MobiDB-lite"/>
    </source>
</evidence>
<dbReference type="GO" id="GO:0005388">
    <property type="term" value="F:P-type calcium transporter activity"/>
    <property type="evidence" value="ECO:0007669"/>
    <property type="project" value="TreeGrafter"/>
</dbReference>
<dbReference type="GO" id="GO:0006874">
    <property type="term" value="P:intracellular calcium ion homeostasis"/>
    <property type="evidence" value="ECO:0007669"/>
    <property type="project" value="TreeGrafter"/>
</dbReference>
<keyword evidence="3" id="KW-0460">Magnesium</keyword>
<dbReference type="InterPro" id="IPR006068">
    <property type="entry name" value="ATPase_P-typ_cation-transptr_C"/>
</dbReference>